<feature type="region of interest" description="Disordered" evidence="1">
    <location>
        <begin position="770"/>
        <end position="807"/>
    </location>
</feature>
<feature type="compositionally biased region" description="Basic and acidic residues" evidence="1">
    <location>
        <begin position="1812"/>
        <end position="1821"/>
    </location>
</feature>
<feature type="domain" description="Cullin neddylation" evidence="2">
    <location>
        <begin position="1868"/>
        <end position="1935"/>
    </location>
</feature>
<evidence type="ECO:0000259" key="2">
    <source>
        <dbReference type="SMART" id="SM00884"/>
    </source>
</evidence>
<evidence type="ECO:0000256" key="1">
    <source>
        <dbReference type="SAM" id="MobiDB-lite"/>
    </source>
</evidence>
<feature type="region of interest" description="Disordered" evidence="1">
    <location>
        <begin position="438"/>
        <end position="472"/>
    </location>
</feature>
<dbReference type="SUPFAM" id="SSF46785">
    <property type="entry name" value="Winged helix' DNA-binding domain"/>
    <property type="match status" value="1"/>
</dbReference>
<reference evidence="3 4" key="1">
    <citation type="journal article" date="2015" name="PLoS Pathog.">
        <title>Leptomonas seymouri: Adaptations to the Dixenous Life Cycle Analyzed by Genome Sequencing, Transcriptome Profiling and Co-infection with Leishmania donovani.</title>
        <authorList>
            <person name="Kraeva N."/>
            <person name="Butenko A."/>
            <person name="Hlavacova J."/>
            <person name="Kostygov A."/>
            <person name="Myskova J."/>
            <person name="Grybchuk D."/>
            <person name="Lestinova T."/>
            <person name="Votypka J."/>
            <person name="Volf P."/>
            <person name="Opperdoes F."/>
            <person name="Flegontov P."/>
            <person name="Lukes J."/>
            <person name="Yurchenko V."/>
        </authorList>
    </citation>
    <scope>NUCLEOTIDE SEQUENCE [LARGE SCALE GENOMIC DNA]</scope>
    <source>
        <strain evidence="3 4">ATCC 30220</strain>
    </source>
</reference>
<feature type="region of interest" description="Disordered" evidence="1">
    <location>
        <begin position="1134"/>
        <end position="1165"/>
    </location>
</feature>
<feature type="compositionally biased region" description="Low complexity" evidence="1">
    <location>
        <begin position="1134"/>
        <end position="1148"/>
    </location>
</feature>
<feature type="compositionally biased region" description="Basic and acidic residues" evidence="1">
    <location>
        <begin position="1507"/>
        <end position="1518"/>
    </location>
</feature>
<sequence length="1940" mass="208161">MTVSLHDLIEEWEAIHQELYRTSLESHRRYPFPTNLFSPDTVADLTGGIDDAVPLPSSDSSIAVYARVYKLVSHVRFIAEDVRYNSFQILQHLLWVTIAAWSNQLAIASGGLVELPPTVRQLRSRAPCVLNSNTCSAAAAATSGCDSAARVPYPCPILSPLTFWDPHVLTEAADAAQHSNDAAAECHGSTSVRRTPSLRIVWAEAVQRIFSVWCTPTATFPSPPSVAVDCKSDSQPSKSDSPPSFGRTTASGVRASSARSHSHDAYVWVLFAQHYHRFKAILSLFFMRYNVLLNELEEQRQQRKHSRYEAGELPGGASADYPLTQPLRRHGQDLRVPSDVSATSAPSITARAAATENRNSNSNGGTGVNNGRATDDRTAAAPDRSSAPIPTTARLLEILVRSIEIENMKALVEATGRALVFQLIPPLHRARLRDRVLKAPQTQVRPECADEDAKAKGAGQGPPTGEESPLGAPGCVLSVFLDRYAMVGKEGEEEEEEEDGGDGGDKVMWSAPPSPLLSFTKGAEPPRVASLAPVGEHLFHDNAKSGIACKTTPWTCAQPVMGRVQMEEYVLRNLSKLLRMVEECRVYVLQRCLVEAGKHAAAWYGSQLASLLFEPTASDTASKLENWSNDGSGASASAAPTARSLAEANRILRETIQSYARLRTKLLFLNAGTTHYLEELTPWGRSRVLETLNAFLCGFCGVNLPSASPLNSHTTAADVRGTVSPANSFTNAPQCFTPINASVSAFARTWAIPLWIAMCEDAQHRLEALQKTKRDREDQQRRKTSASGSRTVASRRSPRAASKAFDTAEDLADARVESGVASEGYGAASQATPLSLSKPYTKGSAAGETVNTCEKAGVVATTEGQEMSVASGDLSDVVSRASSEMWLPSSFTTGRAASLAIGGRGDGLSSQNFAQVRGRSVDLRRALQQHQRGRVPFGPMLQRLNADVAMEWPTSHGGLDGSDGGGLESLYSTETMAVIDTSLFPSAAPANVAAVSGTQNSGGSTLDGVSGRADVNGADRAGVGEVGAAASRLDAAHDHGIDRAAPHVAPRFSRAEQLHQVATLPDEGFPSLMYLMPRRSHFMAQDKAAASVQQALFTRFSSDVQNYLTAFLDSCEAPGGQEGNEGGELATTAATAAAADASSTPVTAPHRKPTKRKETAARPAVAGDVRPLPQVVLARMVFLLNMTYAALQGGGILGSTNGQSSNPLMETGLTATGQELGAATFEQESGQYESVVSTTLSTPTSPAVLAIAAVRKGFQGFLASQEKRAVLTLAQALFGFIQEGISRQPPAVAEDAVDTILNMASLLNSKEMFVSLMKGYIAPQVMMCRSLSDIAVESRVVARMAYRLGSAETAPCMTLLLNLRLALSDPLNTVTAPPSLIGSGEDGRKLGGQEGRAGYNRHYNRNNGMTTADSQIVDMRDVCALTAAVPSRHGSFGLIHRMRVLSQVWWKPHTSILLSSRKLQRLWERYQLLDERIIDAVLRVEWLYDGHTEPFYGYGRIPGDKQMRGVGDKGERMRSSASDNDVTGGAHSTQSCNRSNTSRTSTRSFASATAANVLRGGTAAAVIQGFSSVLGNAVRRTGHRAGAFGNNESDDDTEGYSEAYGGLLTLDTLQRHSNDYDASNSSYRGSDFSSIGGGRGAGEYWDTSDGGQSNAAGEAASTTVPSNGELKRRQLRWPLGEGQLVFLIYPKGMSEATEASQAVQISGPPLALLVCQLMDRAVSMPYTFDKLHKALPVQAPKPLLAHVLHELVKAGVVTRSVPAGKRQYSYHLCDDVHRLRQRRVIMDVRAAAQQQCIARTLTAAESDDSEDSDKGSQRDSKSPASPAGAGGPSVDPCSDETSHNAARVHHAHDAITASASAACSAPAYSAERTRKINVCVVCIMKAERVLQHRELLERVAASLEDQFVVTAGQFKRCLTYLMEKEFLQRSEDGEAYIYLP</sequence>
<dbReference type="InterPro" id="IPR036388">
    <property type="entry name" value="WH-like_DNA-bd_sf"/>
</dbReference>
<organism evidence="3 4">
    <name type="scientific">Leptomonas seymouri</name>
    <dbReference type="NCBI Taxonomy" id="5684"/>
    <lineage>
        <taxon>Eukaryota</taxon>
        <taxon>Discoba</taxon>
        <taxon>Euglenozoa</taxon>
        <taxon>Kinetoplastea</taxon>
        <taxon>Metakinetoplastina</taxon>
        <taxon>Trypanosomatida</taxon>
        <taxon>Trypanosomatidae</taxon>
        <taxon>Leishmaniinae</taxon>
        <taxon>Leptomonas</taxon>
    </lineage>
</organism>
<feature type="region of interest" description="Disordered" evidence="1">
    <location>
        <begin position="1507"/>
        <end position="1547"/>
    </location>
</feature>
<dbReference type="InterPro" id="IPR036317">
    <property type="entry name" value="Cullin_homology_sf"/>
</dbReference>
<dbReference type="InterPro" id="IPR019559">
    <property type="entry name" value="Cullin_neddylation_domain"/>
</dbReference>
<feature type="region of interest" description="Disordered" evidence="1">
    <location>
        <begin position="489"/>
        <end position="509"/>
    </location>
</feature>
<feature type="compositionally biased region" description="Basic and acidic residues" evidence="1">
    <location>
        <begin position="770"/>
        <end position="781"/>
    </location>
</feature>
<dbReference type="Pfam" id="PF10557">
    <property type="entry name" value="Cullin_Nedd8"/>
    <property type="match status" value="1"/>
</dbReference>
<gene>
    <name evidence="3" type="ORF">ABL78_6505</name>
</gene>
<evidence type="ECO:0000313" key="4">
    <source>
        <dbReference type="Proteomes" id="UP000038009"/>
    </source>
</evidence>
<feature type="region of interest" description="Disordered" evidence="1">
    <location>
        <begin position="1801"/>
        <end position="1847"/>
    </location>
</feature>
<dbReference type="VEuPathDB" id="TriTrypDB:Lsey_0258_0110"/>
<dbReference type="InterPro" id="IPR036390">
    <property type="entry name" value="WH_DNA-bd_sf"/>
</dbReference>
<feature type="region of interest" description="Disordered" evidence="1">
    <location>
        <begin position="303"/>
        <end position="324"/>
    </location>
</feature>
<dbReference type="SUPFAM" id="SSF75632">
    <property type="entry name" value="Cullin homology domain"/>
    <property type="match status" value="1"/>
</dbReference>
<evidence type="ECO:0000313" key="3">
    <source>
        <dbReference type="EMBL" id="KPI84450.1"/>
    </source>
</evidence>
<feature type="compositionally biased region" description="Low complexity" evidence="1">
    <location>
        <begin position="233"/>
        <end position="244"/>
    </location>
</feature>
<dbReference type="SMART" id="SM00884">
    <property type="entry name" value="Cullin_Nedd8"/>
    <property type="match status" value="1"/>
</dbReference>
<dbReference type="EMBL" id="LJSK01000258">
    <property type="protein sequence ID" value="KPI84450.1"/>
    <property type="molecule type" value="Genomic_DNA"/>
</dbReference>
<dbReference type="Proteomes" id="UP000038009">
    <property type="component" value="Unassembled WGS sequence"/>
</dbReference>
<feature type="compositionally biased region" description="Low complexity" evidence="1">
    <location>
        <begin position="379"/>
        <end position="388"/>
    </location>
</feature>
<name>A0A0N1I0R1_LEPSE</name>
<feature type="region of interest" description="Disordered" evidence="1">
    <location>
        <begin position="352"/>
        <end position="388"/>
    </location>
</feature>
<protein>
    <recommendedName>
        <fullName evidence="2">Cullin neddylation domain-containing protein</fullName>
    </recommendedName>
</protein>
<dbReference type="OrthoDB" id="27073at2759"/>
<keyword evidence="4" id="KW-1185">Reference proteome</keyword>
<feature type="compositionally biased region" description="Polar residues" evidence="1">
    <location>
        <begin position="1649"/>
        <end position="1666"/>
    </location>
</feature>
<dbReference type="OMA" id="VCIVRIM"/>
<feature type="compositionally biased region" description="Low complexity" evidence="1">
    <location>
        <begin position="789"/>
        <end position="804"/>
    </location>
</feature>
<feature type="region of interest" description="Disordered" evidence="1">
    <location>
        <begin position="225"/>
        <end position="253"/>
    </location>
</feature>
<proteinExistence type="predicted"/>
<feature type="region of interest" description="Disordered" evidence="1">
    <location>
        <begin position="1641"/>
        <end position="1673"/>
    </location>
</feature>
<feature type="compositionally biased region" description="Low complexity" evidence="1">
    <location>
        <begin position="1532"/>
        <end position="1547"/>
    </location>
</feature>
<accession>A0A0N1I0R1</accession>
<comment type="caution">
    <text evidence="3">The sequence shown here is derived from an EMBL/GenBank/DDBJ whole genome shotgun (WGS) entry which is preliminary data.</text>
</comment>
<dbReference type="Gene3D" id="1.10.10.10">
    <property type="entry name" value="Winged helix-like DNA-binding domain superfamily/Winged helix DNA-binding domain"/>
    <property type="match status" value="1"/>
</dbReference>
<feature type="compositionally biased region" description="Acidic residues" evidence="1">
    <location>
        <begin position="491"/>
        <end position="502"/>
    </location>
</feature>